<dbReference type="EMBL" id="OW240916">
    <property type="protein sequence ID" value="CAH2293396.1"/>
    <property type="molecule type" value="Genomic_DNA"/>
</dbReference>
<protein>
    <submittedName>
        <fullName evidence="1">Uncharacterized protein</fullName>
    </submittedName>
</protein>
<proteinExistence type="predicted"/>
<reference evidence="1" key="1">
    <citation type="submission" date="2022-03" db="EMBL/GenBank/DDBJ databases">
        <authorList>
            <person name="Alioto T."/>
            <person name="Alioto T."/>
            <person name="Gomez Garrido J."/>
        </authorList>
    </citation>
    <scope>NUCLEOTIDE SEQUENCE</scope>
</reference>
<accession>A0AAD1S8P4</accession>
<gene>
    <name evidence="1" type="ORF">PECUL_23A001984</name>
</gene>
<keyword evidence="2" id="KW-1185">Reference proteome</keyword>
<evidence type="ECO:0000313" key="1">
    <source>
        <dbReference type="EMBL" id="CAH2293396.1"/>
    </source>
</evidence>
<dbReference type="Proteomes" id="UP001295444">
    <property type="component" value="Chromosome 05"/>
</dbReference>
<organism evidence="1 2">
    <name type="scientific">Pelobates cultripes</name>
    <name type="common">Western spadefoot toad</name>
    <dbReference type="NCBI Taxonomy" id="61616"/>
    <lineage>
        <taxon>Eukaryota</taxon>
        <taxon>Metazoa</taxon>
        <taxon>Chordata</taxon>
        <taxon>Craniata</taxon>
        <taxon>Vertebrata</taxon>
        <taxon>Euteleostomi</taxon>
        <taxon>Amphibia</taxon>
        <taxon>Batrachia</taxon>
        <taxon>Anura</taxon>
        <taxon>Pelobatoidea</taxon>
        <taxon>Pelobatidae</taxon>
        <taxon>Pelobates</taxon>
    </lineage>
</organism>
<sequence>MPSPLLPIAHNPAIGGGFPSRAWPFAEGRENIPISTVLRDGTLRSLDSLLEEIPRTPLIMLRYMQVKHYYDTIRNKERLKEQT</sequence>
<name>A0AAD1S8P4_PELCU</name>
<evidence type="ECO:0000313" key="2">
    <source>
        <dbReference type="Proteomes" id="UP001295444"/>
    </source>
</evidence>
<dbReference type="AlphaFoldDB" id="A0AAD1S8P4"/>